<reference evidence="1" key="1">
    <citation type="submission" date="2015-06" db="EMBL/GenBank/DDBJ databases">
        <authorList>
            <person name="Joergensen T."/>
        </authorList>
    </citation>
    <scope>NUCLEOTIDE SEQUENCE</scope>
    <source>
        <plasmid evidence="1">pRGRH0342</plasmid>
    </source>
</reference>
<name>A0A0H5PYE3_9ZZZZ</name>
<keyword evidence="1" id="KW-0614">Plasmid</keyword>
<geneLocation type="plasmid" evidence="1">
    <name>pRGRH0342</name>
</geneLocation>
<accession>A0A0H5PYE3</accession>
<dbReference type="EMBL" id="LN853009">
    <property type="protein sequence ID" value="CRY94741.1"/>
    <property type="molecule type" value="Genomic_DNA"/>
</dbReference>
<reference evidence="1" key="2">
    <citation type="submission" date="2015-07" db="EMBL/GenBank/DDBJ databases">
        <title>Plasmids, circular viruses and viroids from rat gut.</title>
        <authorList>
            <person name="Jorgensen T.J."/>
            <person name="Hansen M.A."/>
            <person name="Xu Z."/>
            <person name="Tabak M.A."/>
            <person name="Sorensen S.J."/>
            <person name="Hansen L.H."/>
        </authorList>
    </citation>
    <scope>NUCLEOTIDE SEQUENCE</scope>
    <source>
        <plasmid evidence="1">pRGRH0342</plasmid>
    </source>
</reference>
<evidence type="ECO:0000313" key="1">
    <source>
        <dbReference type="EMBL" id="CRY94741.1"/>
    </source>
</evidence>
<protein>
    <submittedName>
        <fullName evidence="1">Uncharacterized protein</fullName>
    </submittedName>
</protein>
<sequence length="62" mass="7143">MKEQKYSYSQRIGKTTFIVNVKQSESAKKPLNTVFQDICKHEVLGGFFTDKSFNLENPQKVS</sequence>
<proteinExistence type="predicted"/>
<organism evidence="1">
    <name type="scientific">uncultured prokaryote</name>
    <dbReference type="NCBI Taxonomy" id="198431"/>
    <lineage>
        <taxon>unclassified sequences</taxon>
        <taxon>environmental samples</taxon>
    </lineage>
</organism>
<dbReference type="AlphaFoldDB" id="A0A0H5PYE3"/>